<gene>
    <name evidence="9" type="ORF">ILEXP_LOCUS31907</name>
</gene>
<dbReference type="EMBL" id="CAUOFW020003947">
    <property type="protein sequence ID" value="CAK9162948.1"/>
    <property type="molecule type" value="Genomic_DNA"/>
</dbReference>
<feature type="region of interest" description="Disordered" evidence="7">
    <location>
        <begin position="254"/>
        <end position="278"/>
    </location>
</feature>
<dbReference type="Proteomes" id="UP001642360">
    <property type="component" value="Unassembled WGS sequence"/>
</dbReference>
<feature type="region of interest" description="Disordered" evidence="7">
    <location>
        <begin position="1"/>
        <end position="21"/>
    </location>
</feature>
<keyword evidence="10" id="KW-1185">Reference proteome</keyword>
<evidence type="ECO:0000259" key="8">
    <source>
        <dbReference type="PROSITE" id="PS51032"/>
    </source>
</evidence>
<dbReference type="GO" id="GO:0005634">
    <property type="term" value="C:nucleus"/>
    <property type="evidence" value="ECO:0007669"/>
    <property type="project" value="UniProtKB-SubCell"/>
</dbReference>
<name>A0ABC8T0H9_9AQUA</name>
<dbReference type="FunFam" id="3.30.730.10:FF:000005">
    <property type="entry name" value="ethylene-responsive transcription factor RAP2-11"/>
    <property type="match status" value="1"/>
</dbReference>
<dbReference type="Gene3D" id="3.30.730.10">
    <property type="entry name" value="AP2/ERF domain"/>
    <property type="match status" value="1"/>
</dbReference>
<evidence type="ECO:0000256" key="2">
    <source>
        <dbReference type="ARBA" id="ARBA00023015"/>
    </source>
</evidence>
<dbReference type="SMART" id="SM00380">
    <property type="entry name" value="AP2"/>
    <property type="match status" value="1"/>
</dbReference>
<dbReference type="SUPFAM" id="SSF54171">
    <property type="entry name" value="DNA-binding domain"/>
    <property type="match status" value="1"/>
</dbReference>
<dbReference type="PRINTS" id="PR00367">
    <property type="entry name" value="ETHRSPELEMNT"/>
</dbReference>
<feature type="domain" description="AP2/ERF" evidence="8">
    <location>
        <begin position="45"/>
        <end position="102"/>
    </location>
</feature>
<evidence type="ECO:0000256" key="7">
    <source>
        <dbReference type="SAM" id="MobiDB-lite"/>
    </source>
</evidence>
<dbReference type="GO" id="GO:0003677">
    <property type="term" value="F:DNA binding"/>
    <property type="evidence" value="ECO:0007669"/>
    <property type="project" value="UniProtKB-KW"/>
</dbReference>
<comment type="similarity">
    <text evidence="6">Belongs to the AP2/ERF transcription factor family. ERF subfamily.</text>
</comment>
<accession>A0ABC8T0H9</accession>
<keyword evidence="5" id="KW-0539">Nucleus</keyword>
<feature type="region of interest" description="Disordered" evidence="7">
    <location>
        <begin position="367"/>
        <end position="412"/>
    </location>
</feature>
<dbReference type="PROSITE" id="PS51032">
    <property type="entry name" value="AP2_ERF"/>
    <property type="match status" value="1"/>
</dbReference>
<keyword evidence="4" id="KW-0804">Transcription</keyword>
<dbReference type="InterPro" id="IPR036955">
    <property type="entry name" value="AP2/ERF_dom_sf"/>
</dbReference>
<protein>
    <recommendedName>
        <fullName evidence="8">AP2/ERF domain-containing protein</fullName>
    </recommendedName>
</protein>
<reference evidence="9 10" key="1">
    <citation type="submission" date="2024-02" db="EMBL/GenBank/DDBJ databases">
        <authorList>
            <person name="Vignale AGUSTIN F."/>
            <person name="Sosa J E."/>
            <person name="Modenutti C."/>
        </authorList>
    </citation>
    <scope>NUCLEOTIDE SEQUENCE [LARGE SCALE GENOMIC DNA]</scope>
</reference>
<dbReference type="CDD" id="cd00018">
    <property type="entry name" value="AP2"/>
    <property type="match status" value="1"/>
</dbReference>
<evidence type="ECO:0000256" key="3">
    <source>
        <dbReference type="ARBA" id="ARBA00023125"/>
    </source>
</evidence>
<dbReference type="Pfam" id="PF00847">
    <property type="entry name" value="AP2"/>
    <property type="match status" value="1"/>
</dbReference>
<proteinExistence type="inferred from homology"/>
<evidence type="ECO:0000313" key="9">
    <source>
        <dbReference type="EMBL" id="CAK9162948.1"/>
    </source>
</evidence>
<keyword evidence="2" id="KW-0805">Transcription regulation</keyword>
<dbReference type="InterPro" id="IPR001471">
    <property type="entry name" value="AP2/ERF_dom"/>
</dbReference>
<comment type="caution">
    <text evidence="9">The sequence shown here is derived from an EMBL/GenBank/DDBJ whole genome shotgun (WGS) entry which is preliminary data.</text>
</comment>
<feature type="compositionally biased region" description="Polar residues" evidence="7">
    <location>
        <begin position="399"/>
        <end position="412"/>
    </location>
</feature>
<dbReference type="PANTHER" id="PTHR31194">
    <property type="entry name" value="SHN SHINE , DNA BINDING / TRANSCRIPTION FACTOR"/>
    <property type="match status" value="1"/>
</dbReference>
<evidence type="ECO:0000256" key="4">
    <source>
        <dbReference type="ARBA" id="ARBA00023163"/>
    </source>
</evidence>
<evidence type="ECO:0000256" key="1">
    <source>
        <dbReference type="ARBA" id="ARBA00004123"/>
    </source>
</evidence>
<evidence type="ECO:0000256" key="6">
    <source>
        <dbReference type="ARBA" id="ARBA00024343"/>
    </source>
</evidence>
<evidence type="ECO:0000256" key="5">
    <source>
        <dbReference type="ARBA" id="ARBA00023242"/>
    </source>
</evidence>
<keyword evidence="3" id="KW-0238">DNA-binding</keyword>
<sequence length="432" mass="47822">MARKRKASEGVDEKNPEEENMGWDEMVKEAAAAAALGGARRARKRFVGVRQRPSGRWVAEIKDTIQKIRVWLGTFDTAEEAARAYDEAACLLRGSNTRTNFWPCSPSSNSTPALPSKITNLLLHRLKARNNALAPSSTSSLPINEQQNPEEEYKDEMDEFSGTQFTDFLRDPEEFDFDPNNMVTGANASTGDHYTTKSFDPCLTEKDNCDVGEIYLDYNWSGAANCSVGGDGIIGGEREEDGEEESTGLGFAEVHSSGTQCSGGDDVGGGKIEEDGEDESIDLRVVDFEFVDELGSCYSSPFEIAEEIAEPIVDQQEGYYGDEPSMLSEAMKRMKYERKFSASLYAFNGIPECLKLKLGSKTVHRRKQLADHRNASNKTEEEKKLEDDDEVMEKKKMESPQNAAEMGSSSSLNDGELSIWSSLDLPTICFVN</sequence>
<dbReference type="InterPro" id="IPR050913">
    <property type="entry name" value="AP2/ERF_ERF"/>
</dbReference>
<dbReference type="PANTHER" id="PTHR31194:SF197">
    <property type="entry name" value="OS12G0582900 PROTEIN"/>
    <property type="match status" value="1"/>
</dbReference>
<feature type="compositionally biased region" description="Basic and acidic residues" evidence="7">
    <location>
        <begin position="368"/>
        <end position="398"/>
    </location>
</feature>
<evidence type="ECO:0000313" key="10">
    <source>
        <dbReference type="Proteomes" id="UP001642360"/>
    </source>
</evidence>
<dbReference type="InterPro" id="IPR016177">
    <property type="entry name" value="DNA-bd_dom_sf"/>
</dbReference>
<comment type="subcellular location">
    <subcellularLocation>
        <location evidence="1">Nucleus</location>
    </subcellularLocation>
</comment>
<organism evidence="9 10">
    <name type="scientific">Ilex paraguariensis</name>
    <name type="common">yerba mate</name>
    <dbReference type="NCBI Taxonomy" id="185542"/>
    <lineage>
        <taxon>Eukaryota</taxon>
        <taxon>Viridiplantae</taxon>
        <taxon>Streptophyta</taxon>
        <taxon>Embryophyta</taxon>
        <taxon>Tracheophyta</taxon>
        <taxon>Spermatophyta</taxon>
        <taxon>Magnoliopsida</taxon>
        <taxon>eudicotyledons</taxon>
        <taxon>Gunneridae</taxon>
        <taxon>Pentapetalae</taxon>
        <taxon>asterids</taxon>
        <taxon>campanulids</taxon>
        <taxon>Aquifoliales</taxon>
        <taxon>Aquifoliaceae</taxon>
        <taxon>Ilex</taxon>
    </lineage>
</organism>
<dbReference type="AlphaFoldDB" id="A0ABC8T0H9"/>